<dbReference type="AlphaFoldDB" id="A0A327NUZ9"/>
<gene>
    <name evidence="2" type="ORF">LV83_04173</name>
</gene>
<comment type="caution">
    <text evidence="2">The sequence shown here is derived from an EMBL/GenBank/DDBJ whole genome shotgun (WGS) entry which is preliminary data.</text>
</comment>
<dbReference type="PANTHER" id="PTHR43685">
    <property type="entry name" value="GLYCOSYLTRANSFERASE"/>
    <property type="match status" value="1"/>
</dbReference>
<keyword evidence="3" id="KW-1185">Reference proteome</keyword>
<dbReference type="Proteomes" id="UP000249610">
    <property type="component" value="Unassembled WGS sequence"/>
</dbReference>
<evidence type="ECO:0000313" key="3">
    <source>
        <dbReference type="Proteomes" id="UP000249610"/>
    </source>
</evidence>
<sequence length="276" mass="31229">MIYPKVIALVTAYNAEKFIIETLESIAAQTYANFEVILCDDCSKDNTFKVCQDFAKDHPNFTILRNEVNLGWFSNSENLWRKGVELGEYCFLHPHDDILFDGFIAEQIKVLEENPQAALAIPGMKNIGLPFIQGNSFCVELSNSITTSDLVTTLIKKQVHGWWAAYHGIHRSSVVKKILPVAKLRIGNPEHMADLLWMIKLSFHGQFISTNKVLFQKNYNSKTLSASWDFMSKKNKVGIYLAIAEEIVKSPLSLKEKLNIGKKILPGLLVKVKNQL</sequence>
<proteinExistence type="predicted"/>
<dbReference type="SUPFAM" id="SSF53448">
    <property type="entry name" value="Nucleotide-diphospho-sugar transferases"/>
    <property type="match status" value="1"/>
</dbReference>
<dbReference type="PANTHER" id="PTHR43685:SF2">
    <property type="entry name" value="GLYCOSYLTRANSFERASE 2-LIKE DOMAIN-CONTAINING PROTEIN"/>
    <property type="match status" value="1"/>
</dbReference>
<accession>A0A327NUZ9</accession>
<dbReference type="InterPro" id="IPR001173">
    <property type="entry name" value="Glyco_trans_2-like"/>
</dbReference>
<dbReference type="InterPro" id="IPR029044">
    <property type="entry name" value="Nucleotide-diphossugar_trans"/>
</dbReference>
<dbReference type="Pfam" id="PF00535">
    <property type="entry name" value="Glycos_transf_2"/>
    <property type="match status" value="1"/>
</dbReference>
<dbReference type="EMBL" id="QLLK01000021">
    <property type="protein sequence ID" value="RAI83859.1"/>
    <property type="molecule type" value="Genomic_DNA"/>
</dbReference>
<dbReference type="Gene3D" id="3.90.550.10">
    <property type="entry name" value="Spore Coat Polysaccharide Biosynthesis Protein SpsA, Chain A"/>
    <property type="match status" value="1"/>
</dbReference>
<dbReference type="InterPro" id="IPR050834">
    <property type="entry name" value="Glycosyltransf_2"/>
</dbReference>
<dbReference type="OrthoDB" id="9815829at2"/>
<reference evidence="2 3" key="1">
    <citation type="submission" date="2018-06" db="EMBL/GenBank/DDBJ databases">
        <title>Genomic Encyclopedia of Archaeal and Bacterial Type Strains, Phase II (KMG-II): from individual species to whole genera.</title>
        <authorList>
            <person name="Goeker M."/>
        </authorList>
    </citation>
    <scope>NUCLEOTIDE SEQUENCE [LARGE SCALE GENOMIC DNA]</scope>
    <source>
        <strain evidence="2 3">DSM 23446</strain>
    </source>
</reference>
<dbReference type="CDD" id="cd00761">
    <property type="entry name" value="Glyco_tranf_GTA_type"/>
    <property type="match status" value="1"/>
</dbReference>
<organism evidence="2 3">
    <name type="scientific">Algoriphagus yeomjeoni</name>
    <dbReference type="NCBI Taxonomy" id="291403"/>
    <lineage>
        <taxon>Bacteria</taxon>
        <taxon>Pseudomonadati</taxon>
        <taxon>Bacteroidota</taxon>
        <taxon>Cytophagia</taxon>
        <taxon>Cytophagales</taxon>
        <taxon>Cyclobacteriaceae</taxon>
        <taxon>Algoriphagus</taxon>
    </lineage>
</organism>
<dbReference type="RefSeq" id="WP_111613471.1">
    <property type="nucleotide sequence ID" value="NZ_QLLK01000021.1"/>
</dbReference>
<name>A0A327NUZ9_9BACT</name>
<protein>
    <submittedName>
        <fullName evidence="2">Glycosyl transferase family 2</fullName>
    </submittedName>
</protein>
<feature type="domain" description="Glycosyltransferase 2-like" evidence="1">
    <location>
        <begin position="9"/>
        <end position="122"/>
    </location>
</feature>
<evidence type="ECO:0000259" key="1">
    <source>
        <dbReference type="Pfam" id="PF00535"/>
    </source>
</evidence>
<evidence type="ECO:0000313" key="2">
    <source>
        <dbReference type="EMBL" id="RAI83859.1"/>
    </source>
</evidence>
<keyword evidence="2" id="KW-0808">Transferase</keyword>
<dbReference type="GO" id="GO:0016740">
    <property type="term" value="F:transferase activity"/>
    <property type="evidence" value="ECO:0007669"/>
    <property type="project" value="UniProtKB-KW"/>
</dbReference>